<dbReference type="Proteomes" id="UP001165667">
    <property type="component" value="Unassembled WGS sequence"/>
</dbReference>
<dbReference type="AlphaFoldDB" id="A0AA42CLL7"/>
<sequence length="168" mass="17591">MSFPIVKTKRPVALLGPEFGPFLYAPIGHEENGMTLSLLSTLARRNLDPWQEAAELAALPVEVATNRLAAVISGMPGVAQRLDAGMTAHRLMKLLPQLTSSTASRSATVHDAVGLTTSWLVIWAITMGLIMGVQAIAGSQQPSVQTAGSQASTTVAVPPLKQPLASGQ</sequence>
<organism evidence="1 2">
    <name type="scientific">Lichenifustis flavocetrariae</name>
    <dbReference type="NCBI Taxonomy" id="2949735"/>
    <lineage>
        <taxon>Bacteria</taxon>
        <taxon>Pseudomonadati</taxon>
        <taxon>Pseudomonadota</taxon>
        <taxon>Alphaproteobacteria</taxon>
        <taxon>Hyphomicrobiales</taxon>
        <taxon>Lichenihabitantaceae</taxon>
        <taxon>Lichenifustis</taxon>
    </lineage>
</organism>
<name>A0AA42CLL7_9HYPH</name>
<dbReference type="EMBL" id="JAMOIM010000032">
    <property type="protein sequence ID" value="MCW6511764.1"/>
    <property type="molecule type" value="Genomic_DNA"/>
</dbReference>
<evidence type="ECO:0000313" key="2">
    <source>
        <dbReference type="Proteomes" id="UP001165667"/>
    </source>
</evidence>
<gene>
    <name evidence="1" type="ORF">M8523_27750</name>
</gene>
<accession>A0AA42CLL7</accession>
<protein>
    <submittedName>
        <fullName evidence="1">Uncharacterized protein</fullName>
    </submittedName>
</protein>
<proteinExistence type="predicted"/>
<dbReference type="RefSeq" id="WP_282588142.1">
    <property type="nucleotide sequence ID" value="NZ_JAMOIM010000032.1"/>
</dbReference>
<keyword evidence="2" id="KW-1185">Reference proteome</keyword>
<evidence type="ECO:0000313" key="1">
    <source>
        <dbReference type="EMBL" id="MCW6511764.1"/>
    </source>
</evidence>
<reference evidence="1" key="1">
    <citation type="submission" date="2022-05" db="EMBL/GenBank/DDBJ databases">
        <authorList>
            <person name="Pankratov T."/>
        </authorList>
    </citation>
    <scope>NUCLEOTIDE SEQUENCE</scope>
    <source>
        <strain evidence="1">BP6-180914</strain>
    </source>
</reference>
<comment type="caution">
    <text evidence="1">The sequence shown here is derived from an EMBL/GenBank/DDBJ whole genome shotgun (WGS) entry which is preliminary data.</text>
</comment>